<feature type="region of interest" description="Disordered" evidence="1">
    <location>
        <begin position="34"/>
        <end position="66"/>
    </location>
</feature>
<feature type="compositionally biased region" description="Basic and acidic residues" evidence="1">
    <location>
        <begin position="234"/>
        <end position="253"/>
    </location>
</feature>
<organism evidence="2 3">
    <name type="scientific">Mycena metata</name>
    <dbReference type="NCBI Taxonomy" id="1033252"/>
    <lineage>
        <taxon>Eukaryota</taxon>
        <taxon>Fungi</taxon>
        <taxon>Dikarya</taxon>
        <taxon>Basidiomycota</taxon>
        <taxon>Agaricomycotina</taxon>
        <taxon>Agaricomycetes</taxon>
        <taxon>Agaricomycetidae</taxon>
        <taxon>Agaricales</taxon>
        <taxon>Marasmiineae</taxon>
        <taxon>Mycenaceae</taxon>
        <taxon>Mycena</taxon>
    </lineage>
</organism>
<proteinExistence type="predicted"/>
<keyword evidence="3" id="KW-1185">Reference proteome</keyword>
<feature type="compositionally biased region" description="Polar residues" evidence="1">
    <location>
        <begin position="50"/>
        <end position="59"/>
    </location>
</feature>
<dbReference type="Proteomes" id="UP001215598">
    <property type="component" value="Unassembled WGS sequence"/>
</dbReference>
<feature type="compositionally biased region" description="Polar residues" evidence="1">
    <location>
        <begin position="254"/>
        <end position="263"/>
    </location>
</feature>
<protein>
    <submittedName>
        <fullName evidence="2">Uncharacterized protein</fullName>
    </submittedName>
</protein>
<comment type="caution">
    <text evidence="2">The sequence shown here is derived from an EMBL/GenBank/DDBJ whole genome shotgun (WGS) entry which is preliminary data.</text>
</comment>
<evidence type="ECO:0000313" key="2">
    <source>
        <dbReference type="EMBL" id="KAJ7733172.1"/>
    </source>
</evidence>
<sequence length="263" mass="29809">MRDIPQSPAHSASLPHQLVRRTRASLAHRTWYRAQMRSSPALPSPRAHKNGSNGRQQQALHHPRRRRHDLLAQRNTNAMAPEDEGDFVKCPAVRVGKYMRREKGSTHIYGSSVLFQIAVARKFLQRIISTTYSRRNGTPWVGSISRTTVHNLRARIRTWCTQRARARSGYTITFASCSHLARTVPSPRIICGAPARAGAYNEAQPTNPTVWRPIRLEIEEAAVFANRLQEDKGCGLGESHRPPAREWVERERGQSSIQRGFGR</sequence>
<reference evidence="2" key="1">
    <citation type="submission" date="2023-03" db="EMBL/GenBank/DDBJ databases">
        <title>Massive genome expansion in bonnet fungi (Mycena s.s.) driven by repeated elements and novel gene families across ecological guilds.</title>
        <authorList>
            <consortium name="Lawrence Berkeley National Laboratory"/>
            <person name="Harder C.B."/>
            <person name="Miyauchi S."/>
            <person name="Viragh M."/>
            <person name="Kuo A."/>
            <person name="Thoen E."/>
            <person name="Andreopoulos B."/>
            <person name="Lu D."/>
            <person name="Skrede I."/>
            <person name="Drula E."/>
            <person name="Henrissat B."/>
            <person name="Morin E."/>
            <person name="Kohler A."/>
            <person name="Barry K."/>
            <person name="LaButti K."/>
            <person name="Morin E."/>
            <person name="Salamov A."/>
            <person name="Lipzen A."/>
            <person name="Mereny Z."/>
            <person name="Hegedus B."/>
            <person name="Baldrian P."/>
            <person name="Stursova M."/>
            <person name="Weitz H."/>
            <person name="Taylor A."/>
            <person name="Grigoriev I.V."/>
            <person name="Nagy L.G."/>
            <person name="Martin F."/>
            <person name="Kauserud H."/>
        </authorList>
    </citation>
    <scope>NUCLEOTIDE SEQUENCE</scope>
    <source>
        <strain evidence="2">CBHHK182m</strain>
    </source>
</reference>
<evidence type="ECO:0000313" key="3">
    <source>
        <dbReference type="Proteomes" id="UP001215598"/>
    </source>
</evidence>
<dbReference type="EMBL" id="JARKIB010000140">
    <property type="protein sequence ID" value="KAJ7733172.1"/>
    <property type="molecule type" value="Genomic_DNA"/>
</dbReference>
<accession>A0AAD7I1R7</accession>
<feature type="region of interest" description="Disordered" evidence="1">
    <location>
        <begin position="234"/>
        <end position="263"/>
    </location>
</feature>
<dbReference type="AlphaFoldDB" id="A0AAD7I1R7"/>
<evidence type="ECO:0000256" key="1">
    <source>
        <dbReference type="SAM" id="MobiDB-lite"/>
    </source>
</evidence>
<name>A0AAD7I1R7_9AGAR</name>
<gene>
    <name evidence="2" type="ORF">B0H16DRAFT_1696246</name>
</gene>